<dbReference type="Pfam" id="PF02518">
    <property type="entry name" value="HATPase_c"/>
    <property type="match status" value="1"/>
</dbReference>
<dbReference type="PROSITE" id="PS50885">
    <property type="entry name" value="HAMP"/>
    <property type="match status" value="1"/>
</dbReference>
<accession>A0ABS7F172</accession>
<evidence type="ECO:0000256" key="2">
    <source>
        <dbReference type="ARBA" id="ARBA00004141"/>
    </source>
</evidence>
<reference evidence="14 15" key="1">
    <citation type="submission" date="2021-08" db="EMBL/GenBank/DDBJ databases">
        <title>Caldovatus sediminis gen. nov., sp. nov., a moderately thermophilic bacterium isolated from a hot spring.</title>
        <authorList>
            <person name="Hu C.-J."/>
            <person name="Li W.-J."/>
            <person name="Xian W.-D."/>
        </authorList>
    </citation>
    <scope>NUCLEOTIDE SEQUENCE [LARGE SCALE GENOMIC DNA]</scope>
    <source>
        <strain evidence="14 15">SYSU G05006</strain>
    </source>
</reference>
<dbReference type="PANTHER" id="PTHR45436:SF15">
    <property type="entry name" value="SENSOR HISTIDINE KINASE CUSS"/>
    <property type="match status" value="1"/>
</dbReference>
<keyword evidence="5" id="KW-0808">Transferase</keyword>
<protein>
    <recommendedName>
        <fullName evidence="3">histidine kinase</fullName>
        <ecNumber evidence="3">2.7.13.3</ecNumber>
    </recommendedName>
</protein>
<keyword evidence="7 14" id="KW-0418">Kinase</keyword>
<proteinExistence type="predicted"/>
<evidence type="ECO:0000256" key="1">
    <source>
        <dbReference type="ARBA" id="ARBA00000085"/>
    </source>
</evidence>
<dbReference type="Proteomes" id="UP001519924">
    <property type="component" value="Unassembled WGS sequence"/>
</dbReference>
<feature type="transmembrane region" description="Helical" evidence="11">
    <location>
        <begin position="168"/>
        <end position="195"/>
    </location>
</feature>
<dbReference type="Gene3D" id="3.30.565.10">
    <property type="entry name" value="Histidine kinase-like ATPase, C-terminal domain"/>
    <property type="match status" value="1"/>
</dbReference>
<evidence type="ECO:0000259" key="12">
    <source>
        <dbReference type="PROSITE" id="PS50109"/>
    </source>
</evidence>
<dbReference type="InterPro" id="IPR003594">
    <property type="entry name" value="HATPase_dom"/>
</dbReference>
<organism evidence="14 15">
    <name type="scientific">Caldovatus aquaticus</name>
    <dbReference type="NCBI Taxonomy" id="2865671"/>
    <lineage>
        <taxon>Bacteria</taxon>
        <taxon>Pseudomonadati</taxon>
        <taxon>Pseudomonadota</taxon>
        <taxon>Alphaproteobacteria</taxon>
        <taxon>Acetobacterales</taxon>
        <taxon>Roseomonadaceae</taxon>
        <taxon>Caldovatus</taxon>
    </lineage>
</organism>
<evidence type="ECO:0000256" key="8">
    <source>
        <dbReference type="ARBA" id="ARBA00022989"/>
    </source>
</evidence>
<dbReference type="SUPFAM" id="SSF47384">
    <property type="entry name" value="Homodimeric domain of signal transducing histidine kinase"/>
    <property type="match status" value="1"/>
</dbReference>
<dbReference type="SMART" id="SM00388">
    <property type="entry name" value="HisKA"/>
    <property type="match status" value="1"/>
</dbReference>
<comment type="catalytic activity">
    <reaction evidence="1">
        <text>ATP + protein L-histidine = ADP + protein N-phospho-L-histidine.</text>
        <dbReference type="EC" id="2.7.13.3"/>
    </reaction>
</comment>
<comment type="subcellular location">
    <subcellularLocation>
        <location evidence="2">Membrane</location>
        <topology evidence="2">Multi-pass membrane protein</topology>
    </subcellularLocation>
</comment>
<dbReference type="CDD" id="cd00082">
    <property type="entry name" value="HisKA"/>
    <property type="match status" value="1"/>
</dbReference>
<dbReference type="RefSeq" id="WP_220116060.1">
    <property type="nucleotide sequence ID" value="NZ_JAHZUY010000005.1"/>
</dbReference>
<keyword evidence="4" id="KW-0597">Phosphoprotein</keyword>
<dbReference type="InterPro" id="IPR036097">
    <property type="entry name" value="HisK_dim/P_sf"/>
</dbReference>
<keyword evidence="15" id="KW-1185">Reference proteome</keyword>
<dbReference type="EMBL" id="JAHZUY010000005">
    <property type="protein sequence ID" value="MBW8268551.1"/>
    <property type="molecule type" value="Genomic_DNA"/>
</dbReference>
<dbReference type="InterPro" id="IPR050428">
    <property type="entry name" value="TCS_sensor_his_kinase"/>
</dbReference>
<dbReference type="InterPro" id="IPR004358">
    <property type="entry name" value="Sig_transdc_His_kin-like_C"/>
</dbReference>
<feature type="domain" description="HAMP" evidence="13">
    <location>
        <begin position="192"/>
        <end position="244"/>
    </location>
</feature>
<keyword evidence="8 11" id="KW-1133">Transmembrane helix</keyword>
<dbReference type="GO" id="GO:0016301">
    <property type="term" value="F:kinase activity"/>
    <property type="evidence" value="ECO:0007669"/>
    <property type="project" value="UniProtKB-KW"/>
</dbReference>
<evidence type="ECO:0000256" key="9">
    <source>
        <dbReference type="ARBA" id="ARBA00023012"/>
    </source>
</evidence>
<evidence type="ECO:0000256" key="7">
    <source>
        <dbReference type="ARBA" id="ARBA00022777"/>
    </source>
</evidence>
<evidence type="ECO:0000313" key="14">
    <source>
        <dbReference type="EMBL" id="MBW8268551.1"/>
    </source>
</evidence>
<dbReference type="SMART" id="SM00387">
    <property type="entry name" value="HATPase_c"/>
    <property type="match status" value="1"/>
</dbReference>
<dbReference type="Gene3D" id="1.10.287.130">
    <property type="match status" value="1"/>
</dbReference>
<feature type="domain" description="Histidine kinase" evidence="12">
    <location>
        <begin position="252"/>
        <end position="453"/>
    </location>
</feature>
<dbReference type="PROSITE" id="PS50109">
    <property type="entry name" value="HIS_KIN"/>
    <property type="match status" value="1"/>
</dbReference>
<feature type="transmembrane region" description="Helical" evidence="11">
    <location>
        <begin position="12"/>
        <end position="31"/>
    </location>
</feature>
<comment type="caution">
    <text evidence="14">The sequence shown here is derived from an EMBL/GenBank/DDBJ whole genome shotgun (WGS) entry which is preliminary data.</text>
</comment>
<dbReference type="InterPro" id="IPR003660">
    <property type="entry name" value="HAMP_dom"/>
</dbReference>
<gene>
    <name evidence="14" type="ORF">K1J50_03530</name>
</gene>
<dbReference type="InterPro" id="IPR005467">
    <property type="entry name" value="His_kinase_dom"/>
</dbReference>
<evidence type="ECO:0000256" key="5">
    <source>
        <dbReference type="ARBA" id="ARBA00022679"/>
    </source>
</evidence>
<name>A0ABS7F172_9PROT</name>
<dbReference type="SUPFAM" id="SSF55874">
    <property type="entry name" value="ATPase domain of HSP90 chaperone/DNA topoisomerase II/histidine kinase"/>
    <property type="match status" value="1"/>
</dbReference>
<keyword evidence="6 11" id="KW-0812">Transmembrane</keyword>
<sequence>MRLSPRSLLGRLTATFAAIAAAAILLGAWLLNRELVGTVHSIHEVTLQAMAEPLTERLRADGVRALAGLAPAQPGPAAQLAGLRSSFRYVVLTPAGEVLVASVHAQPGLPRHDLLGREEASFDVQDGGGLHLWGLSRTVQTPDGPLVLQVAQDMTSVFAVLDDVPRAVFWPLVSLLVAGAALLFLANLGIALLLLRPLRRAAAEAAAIRPGEARRIGERGIPTEVRPLIRAVNAALDRLDEAFARQRRFSQDVAHELRTPLAILTTEVDLLEDRAVAERLRRDLDGLARLVAQLLEAAEAAPRLPDRLFDLAQVCATTAQALAPAAAAAGRSITLGGEPGPVWVRGDPDALGRAVRNLLENALTHTPPGTAVELRLRASPPTVEVADRGPGIPEAQRALVFARFWRADRGRRGGAGIGLSIVSEIAALHGGAVEIRDNEGGGAVFALTLPAAPARTPQRDKRSLTGSERPM</sequence>
<dbReference type="InterPro" id="IPR003661">
    <property type="entry name" value="HisK_dim/P_dom"/>
</dbReference>
<keyword evidence="10 11" id="KW-0472">Membrane</keyword>
<evidence type="ECO:0000256" key="3">
    <source>
        <dbReference type="ARBA" id="ARBA00012438"/>
    </source>
</evidence>
<evidence type="ECO:0000256" key="10">
    <source>
        <dbReference type="ARBA" id="ARBA00023136"/>
    </source>
</evidence>
<evidence type="ECO:0000259" key="13">
    <source>
        <dbReference type="PROSITE" id="PS50885"/>
    </source>
</evidence>
<dbReference type="Pfam" id="PF00512">
    <property type="entry name" value="HisKA"/>
    <property type="match status" value="1"/>
</dbReference>
<evidence type="ECO:0000256" key="4">
    <source>
        <dbReference type="ARBA" id="ARBA00022553"/>
    </source>
</evidence>
<keyword evidence="9" id="KW-0902">Two-component regulatory system</keyword>
<dbReference type="EC" id="2.7.13.3" evidence="3"/>
<evidence type="ECO:0000256" key="6">
    <source>
        <dbReference type="ARBA" id="ARBA00022692"/>
    </source>
</evidence>
<evidence type="ECO:0000256" key="11">
    <source>
        <dbReference type="SAM" id="Phobius"/>
    </source>
</evidence>
<evidence type="ECO:0000313" key="15">
    <source>
        <dbReference type="Proteomes" id="UP001519924"/>
    </source>
</evidence>
<dbReference type="InterPro" id="IPR036890">
    <property type="entry name" value="HATPase_C_sf"/>
</dbReference>
<dbReference type="PANTHER" id="PTHR45436">
    <property type="entry name" value="SENSOR HISTIDINE KINASE YKOH"/>
    <property type="match status" value="1"/>
</dbReference>
<dbReference type="PRINTS" id="PR00344">
    <property type="entry name" value="BCTRLSENSOR"/>
</dbReference>